<keyword evidence="1" id="KW-0812">Transmembrane</keyword>
<evidence type="ECO:0000313" key="2">
    <source>
        <dbReference type="EMBL" id="QHT19173.1"/>
    </source>
</evidence>
<dbReference type="AlphaFoldDB" id="A0A6C0DSL4"/>
<sequence>MLVLGYLALIALIVAAGLFFRMYPRMPKNRYEGFSSPAVAPAEPKCIQRSLDAQTILRILPPCTDPSPTEDATDRAELALILKKLTCLDADVANNGVAGYNTLSLQYNTSHDAEPLTNFVGRCLNNGTQSRDLEIVIDKYDKRGKVLLNQITKRLGMDASSLMSNYDALLNTTMKTLKTNCLAPQSHLDIPFGPRDPGYSTPFSVARLASY</sequence>
<reference evidence="2" key="1">
    <citation type="journal article" date="2020" name="Nature">
        <title>Giant virus diversity and host interactions through global metagenomics.</title>
        <authorList>
            <person name="Schulz F."/>
            <person name="Roux S."/>
            <person name="Paez-Espino D."/>
            <person name="Jungbluth S."/>
            <person name="Walsh D.A."/>
            <person name="Denef V.J."/>
            <person name="McMahon K.D."/>
            <person name="Konstantinidis K.T."/>
            <person name="Eloe-Fadrosh E.A."/>
            <person name="Kyrpides N.C."/>
            <person name="Woyke T."/>
        </authorList>
    </citation>
    <scope>NUCLEOTIDE SEQUENCE</scope>
    <source>
        <strain evidence="2">GVMAG-M-3300023174-57</strain>
    </source>
</reference>
<evidence type="ECO:0000256" key="1">
    <source>
        <dbReference type="SAM" id="Phobius"/>
    </source>
</evidence>
<proteinExistence type="predicted"/>
<dbReference type="EMBL" id="MN739664">
    <property type="protein sequence ID" value="QHT19173.1"/>
    <property type="molecule type" value="Genomic_DNA"/>
</dbReference>
<protein>
    <submittedName>
        <fullName evidence="2">Uncharacterized protein</fullName>
    </submittedName>
</protein>
<accession>A0A6C0DSL4</accession>
<feature type="transmembrane region" description="Helical" evidence="1">
    <location>
        <begin position="6"/>
        <end position="23"/>
    </location>
</feature>
<name>A0A6C0DSL4_9ZZZZ</name>
<organism evidence="2">
    <name type="scientific">viral metagenome</name>
    <dbReference type="NCBI Taxonomy" id="1070528"/>
    <lineage>
        <taxon>unclassified sequences</taxon>
        <taxon>metagenomes</taxon>
        <taxon>organismal metagenomes</taxon>
    </lineage>
</organism>
<keyword evidence="1" id="KW-0472">Membrane</keyword>
<keyword evidence="1" id="KW-1133">Transmembrane helix</keyword>